<reference evidence="10 11" key="1">
    <citation type="journal article" date="2015" name="Genome Biol. Evol.">
        <title>Phylogenomic analyses indicate that early fungi evolved digesting cell walls of algal ancestors of land plants.</title>
        <authorList>
            <person name="Chang Y."/>
            <person name="Wang S."/>
            <person name="Sekimoto S."/>
            <person name="Aerts A.L."/>
            <person name="Choi C."/>
            <person name="Clum A."/>
            <person name="LaButti K.M."/>
            <person name="Lindquist E.A."/>
            <person name="Yee Ngan C."/>
            <person name="Ohm R.A."/>
            <person name="Salamov A.A."/>
            <person name="Grigoriev I.V."/>
            <person name="Spatafora J.W."/>
            <person name="Berbee M.L."/>
        </authorList>
    </citation>
    <scope>NUCLEOTIDE SEQUENCE [LARGE SCALE GENOMIC DNA]</scope>
    <source>
        <strain evidence="10 11">NRRL 28638</strain>
    </source>
</reference>
<keyword evidence="7 9" id="KW-0496">Mitochondrion</keyword>
<evidence type="ECO:0000256" key="6">
    <source>
        <dbReference type="ARBA" id="ARBA00022982"/>
    </source>
</evidence>
<dbReference type="AlphaFoldDB" id="A0A137PB63"/>
<evidence type="ECO:0000256" key="3">
    <source>
        <dbReference type="ARBA" id="ARBA00022660"/>
    </source>
</evidence>
<dbReference type="GO" id="GO:0005743">
    <property type="term" value="C:mitochondrial inner membrane"/>
    <property type="evidence" value="ECO:0007669"/>
    <property type="project" value="UniProtKB-SubCell"/>
</dbReference>
<dbReference type="Pfam" id="PF04800">
    <property type="entry name" value="NDUS4"/>
    <property type="match status" value="1"/>
</dbReference>
<evidence type="ECO:0000313" key="11">
    <source>
        <dbReference type="Proteomes" id="UP000070444"/>
    </source>
</evidence>
<comment type="similarity">
    <text evidence="1 9">Belongs to the complex I NDUFS4 subunit family.</text>
</comment>
<name>A0A137PB63_CONC2</name>
<keyword evidence="6 9" id="KW-0249">Electron transport</keyword>
<dbReference type="FunFam" id="3.30.160.190:FF:000001">
    <property type="entry name" value="NADH-ubiquinone oxidoreductase 21 kDa subunit mitochondrial"/>
    <property type="match status" value="1"/>
</dbReference>
<dbReference type="PANTHER" id="PTHR12219:SF8">
    <property type="entry name" value="NADH DEHYDROGENASE [UBIQUINONE] IRON-SULFUR PROTEIN 4, MITOCHONDRIAL"/>
    <property type="match status" value="1"/>
</dbReference>
<evidence type="ECO:0000256" key="7">
    <source>
        <dbReference type="ARBA" id="ARBA00023128"/>
    </source>
</evidence>
<dbReference type="InterPro" id="IPR038532">
    <property type="entry name" value="NDUFS4-like_sf"/>
</dbReference>
<evidence type="ECO:0000313" key="10">
    <source>
        <dbReference type="EMBL" id="KXN72248.1"/>
    </source>
</evidence>
<dbReference type="OMA" id="EYMPGEI"/>
<evidence type="ECO:0000256" key="1">
    <source>
        <dbReference type="ARBA" id="ARBA00005882"/>
    </source>
</evidence>
<gene>
    <name evidence="10" type="ORF">CONCODRAFT_81467</name>
</gene>
<evidence type="ECO:0000256" key="4">
    <source>
        <dbReference type="ARBA" id="ARBA00022792"/>
    </source>
</evidence>
<protein>
    <recommendedName>
        <fullName evidence="9">NADH dehydrogenase [ubiquinone] iron-sulfur protein 4, mitochondrial</fullName>
    </recommendedName>
</protein>
<dbReference type="STRING" id="796925.A0A137PB63"/>
<sequence>MLRLTNTITPAYTTGATQVPAKRPENEVLQADVVSAAPEELKLRTVRIFRPTRNVMQSGVNATRKWRLDFDILEGSARWENPLMGWASSSDYLQGTRINFKTKEDAILFAEKQGWNYYVQEPKQTKFTKKLYANNYKHSYGPLRIAHTK</sequence>
<evidence type="ECO:0000256" key="5">
    <source>
        <dbReference type="ARBA" id="ARBA00022946"/>
    </source>
</evidence>
<keyword evidence="3 9" id="KW-0679">Respiratory chain</keyword>
<keyword evidence="2 9" id="KW-0813">Transport</keyword>
<evidence type="ECO:0000256" key="8">
    <source>
        <dbReference type="ARBA" id="ARBA00023136"/>
    </source>
</evidence>
<evidence type="ECO:0000256" key="9">
    <source>
        <dbReference type="RuleBase" id="RU367010"/>
    </source>
</evidence>
<comment type="subcellular location">
    <subcellularLocation>
        <location evidence="9">Mitochondrion inner membrane</location>
        <topology evidence="9">Peripheral membrane protein</topology>
        <orientation evidence="9">Matrix side</orientation>
    </subcellularLocation>
</comment>
<dbReference type="GO" id="GO:0022900">
    <property type="term" value="P:electron transport chain"/>
    <property type="evidence" value="ECO:0007669"/>
    <property type="project" value="InterPro"/>
</dbReference>
<dbReference type="Gene3D" id="3.30.160.190">
    <property type="entry name" value="atu1810 like domain"/>
    <property type="match status" value="1"/>
</dbReference>
<dbReference type="OrthoDB" id="3089at2759"/>
<dbReference type="Proteomes" id="UP000070444">
    <property type="component" value="Unassembled WGS sequence"/>
</dbReference>
<dbReference type="InterPro" id="IPR006885">
    <property type="entry name" value="NADH_UbQ_FeS_4_mit-like"/>
</dbReference>
<dbReference type="PANTHER" id="PTHR12219">
    <property type="entry name" value="NADH-UBIQUINONE OXIDOREDUCTASE"/>
    <property type="match status" value="1"/>
</dbReference>
<dbReference type="EMBL" id="KQ964457">
    <property type="protein sequence ID" value="KXN72248.1"/>
    <property type="molecule type" value="Genomic_DNA"/>
</dbReference>
<comment type="function">
    <text evidence="9">Accessory subunit of the mitochondrial membrane respiratory chain NADH dehydrogenase (Complex I), that is believed not to be involved in catalysis. Complex I functions in the transfer of electrons from NADH to the respiratory chain. The immediate electron acceptor for the enzyme is believed to be ubiquinone.</text>
</comment>
<evidence type="ECO:0000256" key="2">
    <source>
        <dbReference type="ARBA" id="ARBA00022448"/>
    </source>
</evidence>
<keyword evidence="4 9" id="KW-0999">Mitochondrion inner membrane</keyword>
<keyword evidence="8 9" id="KW-0472">Membrane</keyword>
<organism evidence="10 11">
    <name type="scientific">Conidiobolus coronatus (strain ATCC 28846 / CBS 209.66 / NRRL 28638)</name>
    <name type="common">Delacroixia coronata</name>
    <dbReference type="NCBI Taxonomy" id="796925"/>
    <lineage>
        <taxon>Eukaryota</taxon>
        <taxon>Fungi</taxon>
        <taxon>Fungi incertae sedis</taxon>
        <taxon>Zoopagomycota</taxon>
        <taxon>Entomophthoromycotina</taxon>
        <taxon>Entomophthoromycetes</taxon>
        <taxon>Entomophthorales</taxon>
        <taxon>Ancylistaceae</taxon>
        <taxon>Conidiobolus</taxon>
    </lineage>
</organism>
<proteinExistence type="inferred from homology"/>
<keyword evidence="11" id="KW-1185">Reference proteome</keyword>
<keyword evidence="5 9" id="KW-0809">Transit peptide</keyword>
<accession>A0A137PB63</accession>